<dbReference type="InterPro" id="IPR036910">
    <property type="entry name" value="HMG_box_dom_sf"/>
</dbReference>
<dbReference type="InterPro" id="IPR009071">
    <property type="entry name" value="HMG_box_dom"/>
</dbReference>
<feature type="region of interest" description="Disordered" evidence="2">
    <location>
        <begin position="41"/>
        <end position="84"/>
    </location>
</feature>
<protein>
    <recommendedName>
        <fullName evidence="3">HMG box domain-containing protein</fullName>
    </recommendedName>
</protein>
<dbReference type="Pfam" id="PF09011">
    <property type="entry name" value="HMG_box_2"/>
    <property type="match status" value="1"/>
</dbReference>
<evidence type="ECO:0000256" key="2">
    <source>
        <dbReference type="SAM" id="MobiDB-lite"/>
    </source>
</evidence>
<reference evidence="4" key="1">
    <citation type="submission" date="2020-11" db="EMBL/GenBank/DDBJ databases">
        <title>Kefir isolates.</title>
        <authorList>
            <person name="Marcisauskas S."/>
            <person name="Kim Y."/>
            <person name="Blasche S."/>
        </authorList>
    </citation>
    <scope>NUCLEOTIDE SEQUENCE</scope>
    <source>
        <strain evidence="4">Olga-1</strain>
    </source>
</reference>
<dbReference type="Proteomes" id="UP000697127">
    <property type="component" value="Unassembled WGS sequence"/>
</dbReference>
<comment type="caution">
    <text evidence="4">The sequence shown here is derived from an EMBL/GenBank/DDBJ whole genome shotgun (WGS) entry which is preliminary data.</text>
</comment>
<keyword evidence="1" id="KW-0238">DNA-binding</keyword>
<sequence length="235" mass="26277">MTMLSMFTPRVTLLRLYTQPRRLFSTAPFLFKEAVKATSTKKVITPSKKASSTTTKKASAKKASAKTASSKKASTAGAKKSAKAKKAAADKKAAALKLKKENSITELKKKEKPKRPSSSFALFYKDHFNDFYVKGEPVTNAVSKASKAWAETSDEIKSQYNEKVNANYIDYNKLKDEWIAKYKRPLTGYTKFIKSNIDKSTCKTTSDAINQMKQLAAKWSALTIDEKESWKAKQL</sequence>
<organism evidence="4 5">
    <name type="scientific">Pichia californica</name>
    <dbReference type="NCBI Taxonomy" id="460514"/>
    <lineage>
        <taxon>Eukaryota</taxon>
        <taxon>Fungi</taxon>
        <taxon>Dikarya</taxon>
        <taxon>Ascomycota</taxon>
        <taxon>Saccharomycotina</taxon>
        <taxon>Pichiomycetes</taxon>
        <taxon>Pichiales</taxon>
        <taxon>Pichiaceae</taxon>
        <taxon>Pichia</taxon>
    </lineage>
</organism>
<evidence type="ECO:0000313" key="4">
    <source>
        <dbReference type="EMBL" id="KAG0686853.1"/>
    </source>
</evidence>
<accession>A0A9P7BF01</accession>
<dbReference type="Gene3D" id="1.10.30.10">
    <property type="entry name" value="High mobility group box domain"/>
    <property type="match status" value="2"/>
</dbReference>
<dbReference type="GO" id="GO:0005634">
    <property type="term" value="C:nucleus"/>
    <property type="evidence" value="ECO:0007669"/>
    <property type="project" value="UniProtKB-UniRule"/>
</dbReference>
<dbReference type="GO" id="GO:0003677">
    <property type="term" value="F:DNA binding"/>
    <property type="evidence" value="ECO:0007669"/>
    <property type="project" value="UniProtKB-UniRule"/>
</dbReference>
<dbReference type="PROSITE" id="PS50118">
    <property type="entry name" value="HMG_BOX_2"/>
    <property type="match status" value="1"/>
</dbReference>
<name>A0A9P7BF01_9ASCO</name>
<gene>
    <name evidence="4" type="ORF">C6P40_003275</name>
</gene>
<proteinExistence type="predicted"/>
<feature type="DNA-binding region" description="HMG box" evidence="1">
    <location>
        <begin position="113"/>
        <end position="179"/>
    </location>
</feature>
<feature type="compositionally biased region" description="Low complexity" evidence="2">
    <location>
        <begin position="47"/>
        <end position="57"/>
    </location>
</feature>
<evidence type="ECO:0000256" key="1">
    <source>
        <dbReference type="PROSITE-ProRule" id="PRU00267"/>
    </source>
</evidence>
<keyword evidence="5" id="KW-1185">Reference proteome</keyword>
<dbReference type="AlphaFoldDB" id="A0A9P7BF01"/>
<dbReference type="SUPFAM" id="SSF47095">
    <property type="entry name" value="HMG-box"/>
    <property type="match status" value="2"/>
</dbReference>
<dbReference type="EMBL" id="PUHW01000363">
    <property type="protein sequence ID" value="KAG0686853.1"/>
    <property type="molecule type" value="Genomic_DNA"/>
</dbReference>
<evidence type="ECO:0000259" key="3">
    <source>
        <dbReference type="PROSITE" id="PS50118"/>
    </source>
</evidence>
<keyword evidence="1" id="KW-0539">Nucleus</keyword>
<dbReference type="CDD" id="cd00084">
    <property type="entry name" value="HMG-box_SF"/>
    <property type="match status" value="1"/>
</dbReference>
<dbReference type="SMART" id="SM00398">
    <property type="entry name" value="HMG"/>
    <property type="match status" value="1"/>
</dbReference>
<feature type="compositionally biased region" description="Low complexity" evidence="2">
    <location>
        <begin position="65"/>
        <end position="79"/>
    </location>
</feature>
<evidence type="ECO:0000313" key="5">
    <source>
        <dbReference type="Proteomes" id="UP000697127"/>
    </source>
</evidence>
<dbReference type="OrthoDB" id="3990501at2759"/>
<feature type="domain" description="HMG box" evidence="3">
    <location>
        <begin position="113"/>
        <end position="179"/>
    </location>
</feature>